<dbReference type="EMBL" id="JACHIJ010000005">
    <property type="protein sequence ID" value="MBB5053934.1"/>
    <property type="molecule type" value="Genomic_DNA"/>
</dbReference>
<dbReference type="AlphaFoldDB" id="A0A840N5Q3"/>
<evidence type="ECO:0000313" key="2">
    <source>
        <dbReference type="Proteomes" id="UP000521227"/>
    </source>
</evidence>
<dbReference type="Proteomes" id="UP000521227">
    <property type="component" value="Unassembled WGS sequence"/>
</dbReference>
<name>A0A840N5Q3_9BRAD</name>
<evidence type="ECO:0000313" key="1">
    <source>
        <dbReference type="EMBL" id="MBB5053934.1"/>
    </source>
</evidence>
<dbReference type="RefSeq" id="WP_184087644.1">
    <property type="nucleotide sequence ID" value="NZ_JACHIJ010000005.1"/>
</dbReference>
<protein>
    <submittedName>
        <fullName evidence="1">Uncharacterized protein</fullName>
    </submittedName>
</protein>
<reference evidence="1 2" key="1">
    <citation type="submission" date="2020-08" db="EMBL/GenBank/DDBJ databases">
        <title>Genomic Encyclopedia of Type Strains, Phase IV (KMG-IV): sequencing the most valuable type-strain genomes for metagenomic binning, comparative biology and taxonomic classification.</title>
        <authorList>
            <person name="Goeker M."/>
        </authorList>
    </citation>
    <scope>NUCLEOTIDE SEQUENCE [LARGE SCALE GENOMIC DNA]</scope>
    <source>
        <strain evidence="1 2">DSM 17498</strain>
    </source>
</reference>
<gene>
    <name evidence="1" type="ORF">HNQ36_003934</name>
</gene>
<sequence length="197" mass="21856">MRISQLRRQTVVPSFFASSKCKIAIPLRNVLLRDALQQASLESSVRAISYRKATHLQGSPVALIGVVIERVDGNFLLAVCETRPKRSDEELSRLAEALESSGLRLLERDAHDIRREPLFSNARTVWSYERYHVPLKDRLKIAAALSEDGPQSIIELEERARPTCDILAAVCALACEDLVRLNIDDAPLSPSTIVLGG</sequence>
<comment type="caution">
    <text evidence="1">The sequence shown here is derived from an EMBL/GenBank/DDBJ whole genome shotgun (WGS) entry which is preliminary data.</text>
</comment>
<proteinExistence type="predicted"/>
<organism evidence="1 2">
    <name type="scientific">Afipia massiliensis</name>
    <dbReference type="NCBI Taxonomy" id="211460"/>
    <lineage>
        <taxon>Bacteria</taxon>
        <taxon>Pseudomonadati</taxon>
        <taxon>Pseudomonadota</taxon>
        <taxon>Alphaproteobacteria</taxon>
        <taxon>Hyphomicrobiales</taxon>
        <taxon>Nitrobacteraceae</taxon>
        <taxon>Afipia</taxon>
    </lineage>
</organism>
<accession>A0A840N5Q3</accession>